<reference evidence="10" key="1">
    <citation type="submission" date="2021-03" db="EMBL/GenBank/DDBJ databases">
        <authorList>
            <person name="Kanchanasin P."/>
            <person name="Saeng-In P."/>
            <person name="Phongsopitanun W."/>
            <person name="Yuki M."/>
            <person name="Kudo T."/>
            <person name="Ohkuma M."/>
            <person name="Tanasupawat S."/>
        </authorList>
    </citation>
    <scope>NUCLEOTIDE SEQUENCE</scope>
    <source>
        <strain evidence="10">GKU 128</strain>
    </source>
</reference>
<dbReference type="GO" id="GO:0005524">
    <property type="term" value="F:ATP binding"/>
    <property type="evidence" value="ECO:0007669"/>
    <property type="project" value="UniProtKB-KW"/>
</dbReference>
<dbReference type="Proteomes" id="UP000669179">
    <property type="component" value="Unassembled WGS sequence"/>
</dbReference>
<evidence type="ECO:0000256" key="4">
    <source>
        <dbReference type="ARBA" id="ARBA00022806"/>
    </source>
</evidence>
<evidence type="ECO:0000313" key="10">
    <source>
        <dbReference type="EMBL" id="MBO2451195.1"/>
    </source>
</evidence>
<evidence type="ECO:0000256" key="3">
    <source>
        <dbReference type="ARBA" id="ARBA00022801"/>
    </source>
</evidence>
<dbReference type="Pfam" id="PF18741">
    <property type="entry name" value="MTES_1575"/>
    <property type="match status" value="1"/>
</dbReference>
<feature type="coiled-coil region" evidence="6">
    <location>
        <begin position="451"/>
        <end position="478"/>
    </location>
</feature>
<evidence type="ECO:0000256" key="5">
    <source>
        <dbReference type="ARBA" id="ARBA00022840"/>
    </source>
</evidence>
<dbReference type="InterPro" id="IPR047187">
    <property type="entry name" value="SF1_C_Upf1"/>
</dbReference>
<keyword evidence="4" id="KW-0347">Helicase</keyword>
<dbReference type="SUPFAM" id="SSF52540">
    <property type="entry name" value="P-loop containing nucleoside triphosphate hydrolases"/>
    <property type="match status" value="1"/>
</dbReference>
<keyword evidence="11" id="KW-1185">Reference proteome</keyword>
<dbReference type="SUPFAM" id="SSF52980">
    <property type="entry name" value="Restriction endonuclease-like"/>
    <property type="match status" value="1"/>
</dbReference>
<dbReference type="GO" id="GO:0016787">
    <property type="term" value="F:hydrolase activity"/>
    <property type="evidence" value="ECO:0007669"/>
    <property type="project" value="UniProtKB-KW"/>
</dbReference>
<evidence type="ECO:0000259" key="9">
    <source>
        <dbReference type="Pfam" id="PF18741"/>
    </source>
</evidence>
<dbReference type="InterPro" id="IPR041677">
    <property type="entry name" value="DNA2/NAM7_AAA_11"/>
</dbReference>
<keyword evidence="3" id="KW-0378">Hydrolase</keyword>
<evidence type="ECO:0000259" key="7">
    <source>
        <dbReference type="Pfam" id="PF13086"/>
    </source>
</evidence>
<feature type="domain" description="DNA2/NAM7 helicase helicase" evidence="7">
    <location>
        <begin position="345"/>
        <end position="465"/>
    </location>
</feature>
<evidence type="ECO:0000256" key="6">
    <source>
        <dbReference type="SAM" id="Coils"/>
    </source>
</evidence>
<proteinExistence type="inferred from homology"/>
<dbReference type="InterPro" id="IPR049468">
    <property type="entry name" value="Restrct_endonuc-II-like_dom"/>
</dbReference>
<keyword evidence="2" id="KW-0547">Nucleotide-binding</keyword>
<comment type="similarity">
    <text evidence="1">Belongs to the DNA2/NAM7 helicase family.</text>
</comment>
<evidence type="ECO:0000313" key="11">
    <source>
        <dbReference type="Proteomes" id="UP000669179"/>
    </source>
</evidence>
<feature type="domain" description="DNA2/NAM7 helicase-like C-terminal" evidence="8">
    <location>
        <begin position="1113"/>
        <end position="1286"/>
    </location>
</feature>
<dbReference type="Gene3D" id="3.40.960.10">
    <property type="entry name" value="VSR Endonuclease"/>
    <property type="match status" value="1"/>
</dbReference>
<accession>A0A939TCF7</accession>
<gene>
    <name evidence="10" type="ORF">J4573_29165</name>
</gene>
<dbReference type="InterPro" id="IPR027417">
    <property type="entry name" value="P-loop_NTPase"/>
</dbReference>
<dbReference type="Gene3D" id="3.40.50.300">
    <property type="entry name" value="P-loop containing nucleotide triphosphate hydrolases"/>
    <property type="match status" value="3"/>
</dbReference>
<dbReference type="PANTHER" id="PTHR43788:SF8">
    <property type="entry name" value="DNA-BINDING PROTEIN SMUBP-2"/>
    <property type="match status" value="1"/>
</dbReference>
<comment type="caution">
    <text evidence="10">The sequence shown here is derived from an EMBL/GenBank/DDBJ whole genome shotgun (WGS) entry which is preliminary data.</text>
</comment>
<dbReference type="EMBL" id="JAGEOJ010000012">
    <property type="protein sequence ID" value="MBO2451195.1"/>
    <property type="molecule type" value="Genomic_DNA"/>
</dbReference>
<keyword evidence="6" id="KW-0175">Coiled coil</keyword>
<evidence type="ECO:0000256" key="2">
    <source>
        <dbReference type="ARBA" id="ARBA00022741"/>
    </source>
</evidence>
<evidence type="ECO:0000259" key="8">
    <source>
        <dbReference type="Pfam" id="PF13087"/>
    </source>
</evidence>
<dbReference type="InterPro" id="IPR011335">
    <property type="entry name" value="Restrct_endonuc-II-like"/>
</dbReference>
<dbReference type="InterPro" id="IPR050534">
    <property type="entry name" value="Coronavir_polyprotein_1ab"/>
</dbReference>
<dbReference type="PANTHER" id="PTHR43788">
    <property type="entry name" value="DNA2/NAM7 HELICASE FAMILY MEMBER"/>
    <property type="match status" value="1"/>
</dbReference>
<protein>
    <submittedName>
        <fullName evidence="10">AAA family ATPase</fullName>
    </submittedName>
</protein>
<organism evidence="10 11">
    <name type="scientific">Actinomadura barringtoniae</name>
    <dbReference type="NCBI Taxonomy" id="1427535"/>
    <lineage>
        <taxon>Bacteria</taxon>
        <taxon>Bacillati</taxon>
        <taxon>Actinomycetota</taxon>
        <taxon>Actinomycetes</taxon>
        <taxon>Streptosporangiales</taxon>
        <taxon>Thermomonosporaceae</taxon>
        <taxon>Actinomadura</taxon>
    </lineage>
</organism>
<feature type="domain" description="Restriction endonuclease type II-like" evidence="9">
    <location>
        <begin position="1328"/>
        <end position="1418"/>
    </location>
</feature>
<dbReference type="CDD" id="cd18808">
    <property type="entry name" value="SF1_C_Upf1"/>
    <property type="match status" value="1"/>
</dbReference>
<keyword evidence="5" id="KW-0067">ATP-binding</keyword>
<name>A0A939TCF7_9ACTN</name>
<evidence type="ECO:0000256" key="1">
    <source>
        <dbReference type="ARBA" id="ARBA00007913"/>
    </source>
</evidence>
<sequence>MTGDVRERVGRLYDYLGALAQEVYAKPVREIGKLDGVTGPEDLLPHPSVRVGPAAGEAWLRVSKTDRPDPPVLSEAIAPHVGRIKIDDPFRTPKLPFDLGKRFDDFGEEQAFRRDFADWVAGTWTPWAESARPAAAARALYDNLFRLRQRLRTDEATHELVWGHGLLGWRLDDQAICHPLLITRARVDFDDESGDLAVVPEGLPALELDCVQGLGIPNLGRLSELAEEIEDDPVDVWSSDDVRAVYGRVLAPLGLDARVDEGDGLPRTGPAPVIAMTWRLFVRKRRVMFLKFFDRLKESIEADGSLPAPMVALAADEEGAERLPGAESQEWAKVAEQLLMPLPANAEQEQIARKLAAHSGVTVQGPPGTGKSHTIANLVSHLVAHGKRVLVTAHKDQALAVLRDKIPEELRDLSLAVLGSSSADITALQRSVNAIAAAADQVDERREAALVASLRERLDAVELEAARLGKRLREALEHEGDQFDFGNVQRRAPETAEWLAEHEAGLARIPDVVEPGVACPLSVQELSEFFALAQRTAPEDAAAGMLELPQAQNLPNGEYLRKGHEEMRRLRELLARYAITDWTVVDQVGAQWLGDLSEAITQAAAFLRRLEAAWLVGLRAQVVQSPQWRDLWAGHRDRLHWEVRRCAAFRATSAGARIELPEGSSDRELLTALTQLLDRYRDGKKAGSVVRRSLGHLVKSVRVDGEHPETPEDVEKVIAFIELRRVRTSLIHLWNAELADALGAPRVPPNLPAVEIWIDARVQEIADALSWEQEHWPALRHQLAALFPPEALPPHPTAPELNALAVTVDGLRSRLRLRDLINEAQRLSEYLAANQSRSRASSLWADLARALAGQDWSLWDGTLANAQRLHSLRPQFMRLRELHYQLATVTPLWAERILDSQGATDACGDPGRLAELWQWRQAETWLRKLTEADDLAEVQCRLDQVQEQRRHLTLELTHRSAWLSVKRNLGQTQRQALVGWLQTLRKIGRGTGVSANKWRAEAQRLMPQAMGAVPVWIMPYYRVAESFDPAAAPPFDVVIIDESSQCDVFALGLLGLGHKVVVVGDDKQISPSSIGVRHDRVDELIRAYLRDFPNPLLLDLESSLYDASARLFPGVVRLREHFRCLPQIIEFSSQRYYSGEIQPLREESTDRLPGPAVQAVHVPDGVRRDTTIGNINEAEAHALVDRLVEACADPAYDGRTMGVISLLSTSRQAQYIDRLLLDKLGPEEYERRNLRCGDSYSFQGDERDVMFISVVADDNRGAFTSRAYEQRVNVAASRARDQLWVFHSIAPESLNDHDQRAALIRYARDGQRSEDLAADLESRCDSDFERKVLRMLLARDYLVTPQYPVGSLRIDLVVRGNGRKLAIECDGDKYHGPDQWEDDLRRQTVLERLGWRFWRVRGSVFYRDPERALSTLWPLLAEQGIHPAENPSPSTGFTFTPA</sequence>
<dbReference type="GO" id="GO:0043139">
    <property type="term" value="F:5'-3' DNA helicase activity"/>
    <property type="evidence" value="ECO:0007669"/>
    <property type="project" value="TreeGrafter"/>
</dbReference>
<dbReference type="Pfam" id="PF13086">
    <property type="entry name" value="AAA_11"/>
    <property type="match status" value="1"/>
</dbReference>
<dbReference type="Pfam" id="PF13087">
    <property type="entry name" value="AAA_12"/>
    <property type="match status" value="1"/>
</dbReference>
<dbReference type="InterPro" id="IPR041679">
    <property type="entry name" value="DNA2/NAM7-like_C"/>
</dbReference>
<dbReference type="RefSeq" id="WP_208259083.1">
    <property type="nucleotide sequence ID" value="NZ_JAGEOJ010000012.1"/>
</dbReference>